<dbReference type="AlphaFoldDB" id="A0A4R2TLR1"/>
<dbReference type="EMBL" id="SLYC01000009">
    <property type="protein sequence ID" value="TCQ03467.1"/>
    <property type="molecule type" value="Genomic_DNA"/>
</dbReference>
<accession>A0A4R2TLR1</accession>
<protein>
    <submittedName>
        <fullName evidence="1">Uncharacterized protein</fullName>
    </submittedName>
</protein>
<evidence type="ECO:0000313" key="1">
    <source>
        <dbReference type="EMBL" id="TCQ03467.1"/>
    </source>
</evidence>
<name>A0A4R2TLR1_9FIRM</name>
<gene>
    <name evidence="1" type="ORF">EDD79_100947</name>
</gene>
<reference evidence="1 2" key="1">
    <citation type="submission" date="2019-03" db="EMBL/GenBank/DDBJ databases">
        <title>Genomic Encyclopedia of Type Strains, Phase IV (KMG-IV): sequencing the most valuable type-strain genomes for metagenomic binning, comparative biology and taxonomic classification.</title>
        <authorList>
            <person name="Goeker M."/>
        </authorList>
    </citation>
    <scope>NUCLEOTIDE SEQUENCE [LARGE SCALE GENOMIC DNA]</scope>
    <source>
        <strain evidence="1 2">DSM 100013</strain>
    </source>
</reference>
<evidence type="ECO:0000313" key="2">
    <source>
        <dbReference type="Proteomes" id="UP000295504"/>
    </source>
</evidence>
<dbReference type="RefSeq" id="WP_330571397.1">
    <property type="nucleotide sequence ID" value="NZ_SLYC01000009.1"/>
</dbReference>
<comment type="caution">
    <text evidence="1">The sequence shown here is derived from an EMBL/GenBank/DDBJ whole genome shotgun (WGS) entry which is preliminary data.</text>
</comment>
<organism evidence="1 2">
    <name type="scientific">Serpentinicella alkaliphila</name>
    <dbReference type="NCBI Taxonomy" id="1734049"/>
    <lineage>
        <taxon>Bacteria</taxon>
        <taxon>Bacillati</taxon>
        <taxon>Bacillota</taxon>
        <taxon>Clostridia</taxon>
        <taxon>Peptostreptococcales</taxon>
        <taxon>Natronincolaceae</taxon>
        <taxon>Serpentinicella</taxon>
    </lineage>
</organism>
<keyword evidence="2" id="KW-1185">Reference proteome</keyword>
<sequence length="42" mass="5077">MFKHNKERLREVRVERPNPHMQHYYDSKLRAKGGITILVSKL</sequence>
<dbReference type="Proteomes" id="UP000295504">
    <property type="component" value="Unassembled WGS sequence"/>
</dbReference>
<proteinExistence type="predicted"/>